<dbReference type="PANTHER" id="PTHR33337">
    <property type="entry name" value="GFA DOMAIN-CONTAINING PROTEIN"/>
    <property type="match status" value="1"/>
</dbReference>
<dbReference type="Proteomes" id="UP000249299">
    <property type="component" value="Unassembled WGS sequence"/>
</dbReference>
<evidence type="ECO:0000313" key="8">
    <source>
        <dbReference type="Proteomes" id="UP000249299"/>
    </source>
</evidence>
<evidence type="ECO:0000256" key="3">
    <source>
        <dbReference type="ARBA" id="ARBA00022833"/>
    </source>
</evidence>
<gene>
    <name evidence="7" type="ORF">CH339_15680</name>
</gene>
<accession>A0A327JI77</accession>
<comment type="similarity">
    <text evidence="1">Belongs to the Gfa family.</text>
</comment>
<dbReference type="GO" id="GO:0046872">
    <property type="term" value="F:metal ion binding"/>
    <property type="evidence" value="ECO:0007669"/>
    <property type="project" value="UniProtKB-KW"/>
</dbReference>
<comment type="caution">
    <text evidence="7">The sequence shown here is derived from an EMBL/GenBank/DDBJ whole genome shotgun (WGS) entry which is preliminary data.</text>
</comment>
<evidence type="ECO:0000256" key="2">
    <source>
        <dbReference type="ARBA" id="ARBA00022723"/>
    </source>
</evidence>
<dbReference type="InterPro" id="IPR006913">
    <property type="entry name" value="CENP-V/GFA"/>
</dbReference>
<name>A0A327JI77_9HYPH</name>
<dbReference type="InterPro" id="IPR011057">
    <property type="entry name" value="Mss4-like_sf"/>
</dbReference>
<dbReference type="PANTHER" id="PTHR33337:SF40">
    <property type="entry name" value="CENP-V_GFA DOMAIN-CONTAINING PROTEIN-RELATED"/>
    <property type="match status" value="1"/>
</dbReference>
<reference evidence="7 8" key="1">
    <citation type="submission" date="2017-07" db="EMBL/GenBank/DDBJ databases">
        <title>Draft Genome Sequences of Select Purple Nonsulfur Bacteria.</title>
        <authorList>
            <person name="Lasarre B."/>
            <person name="Mckinlay J.B."/>
        </authorList>
    </citation>
    <scope>NUCLEOTIDE SEQUENCE [LARGE SCALE GENOMIC DNA]</scope>
    <source>
        <strain evidence="7 8">DSM 11290</strain>
    </source>
</reference>
<keyword evidence="4" id="KW-0456">Lyase</keyword>
<keyword evidence="8" id="KW-1185">Reference proteome</keyword>
<dbReference type="GO" id="GO:0016846">
    <property type="term" value="F:carbon-sulfur lyase activity"/>
    <property type="evidence" value="ECO:0007669"/>
    <property type="project" value="InterPro"/>
</dbReference>
<proteinExistence type="inferred from homology"/>
<dbReference type="EMBL" id="NPEV01000036">
    <property type="protein sequence ID" value="RAI26100.1"/>
    <property type="molecule type" value="Genomic_DNA"/>
</dbReference>
<feature type="domain" description="CENP-V/GFA" evidence="6">
    <location>
        <begin position="9"/>
        <end position="116"/>
    </location>
</feature>
<dbReference type="AlphaFoldDB" id="A0A327JI77"/>
<dbReference type="Gene3D" id="3.90.1590.10">
    <property type="entry name" value="glutathione-dependent formaldehyde- activating enzyme (gfa)"/>
    <property type="match status" value="1"/>
</dbReference>
<evidence type="ECO:0000256" key="5">
    <source>
        <dbReference type="SAM" id="MobiDB-lite"/>
    </source>
</evidence>
<organism evidence="7 8">
    <name type="scientific">Rhodobium orientis</name>
    <dbReference type="NCBI Taxonomy" id="34017"/>
    <lineage>
        <taxon>Bacteria</taxon>
        <taxon>Pseudomonadati</taxon>
        <taxon>Pseudomonadota</taxon>
        <taxon>Alphaproteobacteria</taxon>
        <taxon>Hyphomicrobiales</taxon>
        <taxon>Rhodobiaceae</taxon>
        <taxon>Rhodobium</taxon>
    </lineage>
</organism>
<keyword evidence="3" id="KW-0862">Zinc</keyword>
<keyword evidence="2" id="KW-0479">Metal-binding</keyword>
<feature type="region of interest" description="Disordered" evidence="5">
    <location>
        <begin position="133"/>
        <end position="167"/>
    </location>
</feature>
<protein>
    <submittedName>
        <fullName evidence="7">Aldehyde-activating protein</fullName>
    </submittedName>
</protein>
<dbReference type="Pfam" id="PF04828">
    <property type="entry name" value="GFA"/>
    <property type="match status" value="1"/>
</dbReference>
<dbReference type="OrthoDB" id="9807246at2"/>
<evidence type="ECO:0000313" key="7">
    <source>
        <dbReference type="EMBL" id="RAI26100.1"/>
    </source>
</evidence>
<sequence length="167" mass="18441">MSEDRTPVLTGGCQCGAVRYALFEPPEDVHICHCRMCQKAVGGPFAPLAPVRKGDFLWTRGSPAAFYSSTIAERHFCRDCGTPLTFHYVNSDWIDVTIGSLDNPEEVPPANQYGIEGRLSWFAGLAALPGEETSLPAAQKRRITSFQHPDHDTPPDWRPPQTATEMP</sequence>
<dbReference type="RefSeq" id="WP_111435323.1">
    <property type="nucleotide sequence ID" value="NZ_JACIGG010000011.1"/>
</dbReference>
<evidence type="ECO:0000259" key="6">
    <source>
        <dbReference type="PROSITE" id="PS51891"/>
    </source>
</evidence>
<evidence type="ECO:0000256" key="4">
    <source>
        <dbReference type="ARBA" id="ARBA00023239"/>
    </source>
</evidence>
<dbReference type="SUPFAM" id="SSF51316">
    <property type="entry name" value="Mss4-like"/>
    <property type="match status" value="1"/>
</dbReference>
<dbReference type="PROSITE" id="PS51891">
    <property type="entry name" value="CENP_V_GFA"/>
    <property type="match status" value="1"/>
</dbReference>
<evidence type="ECO:0000256" key="1">
    <source>
        <dbReference type="ARBA" id="ARBA00005495"/>
    </source>
</evidence>